<dbReference type="AlphaFoldDB" id="A0A445IYU4"/>
<evidence type="ECO:0000313" key="2">
    <source>
        <dbReference type="EMBL" id="RZB91290.1"/>
    </source>
</evidence>
<accession>A0A445IYU4</accession>
<dbReference type="Proteomes" id="UP000289340">
    <property type="component" value="Chromosome 9"/>
</dbReference>
<organism evidence="2 3">
    <name type="scientific">Glycine soja</name>
    <name type="common">Wild soybean</name>
    <dbReference type="NCBI Taxonomy" id="3848"/>
    <lineage>
        <taxon>Eukaryota</taxon>
        <taxon>Viridiplantae</taxon>
        <taxon>Streptophyta</taxon>
        <taxon>Embryophyta</taxon>
        <taxon>Tracheophyta</taxon>
        <taxon>Spermatophyta</taxon>
        <taxon>Magnoliopsida</taxon>
        <taxon>eudicotyledons</taxon>
        <taxon>Gunneridae</taxon>
        <taxon>Pentapetalae</taxon>
        <taxon>rosids</taxon>
        <taxon>fabids</taxon>
        <taxon>Fabales</taxon>
        <taxon>Fabaceae</taxon>
        <taxon>Papilionoideae</taxon>
        <taxon>50 kb inversion clade</taxon>
        <taxon>NPAAA clade</taxon>
        <taxon>indigoferoid/millettioid clade</taxon>
        <taxon>Phaseoleae</taxon>
        <taxon>Glycine</taxon>
        <taxon>Glycine subgen. Soja</taxon>
    </lineage>
</organism>
<gene>
    <name evidence="2" type="ORF">D0Y65_023625</name>
</gene>
<proteinExistence type="predicted"/>
<feature type="region of interest" description="Disordered" evidence="1">
    <location>
        <begin position="1"/>
        <end position="21"/>
    </location>
</feature>
<evidence type="ECO:0000313" key="3">
    <source>
        <dbReference type="Proteomes" id="UP000289340"/>
    </source>
</evidence>
<dbReference type="EMBL" id="QZWG01000009">
    <property type="protein sequence ID" value="RZB91290.1"/>
    <property type="molecule type" value="Genomic_DNA"/>
</dbReference>
<comment type="caution">
    <text evidence="2">The sequence shown here is derived from an EMBL/GenBank/DDBJ whole genome shotgun (WGS) entry which is preliminary data.</text>
</comment>
<sequence length="66" mass="7344">MQQKGTGNYSDSHSEQGNNESYFTDYLDNLTMPWHVKSSILTTHIFPNGSPVNKSTLQVEAPSLLS</sequence>
<name>A0A445IYU4_GLYSO</name>
<keyword evidence="3" id="KW-1185">Reference proteome</keyword>
<protein>
    <submittedName>
        <fullName evidence="2">Uncharacterized protein</fullName>
    </submittedName>
</protein>
<reference evidence="2 3" key="1">
    <citation type="submission" date="2018-09" db="EMBL/GenBank/DDBJ databases">
        <title>A high-quality reference genome of wild soybean provides a powerful tool to mine soybean genomes.</title>
        <authorList>
            <person name="Xie M."/>
            <person name="Chung C.Y.L."/>
            <person name="Li M.-W."/>
            <person name="Wong F.-L."/>
            <person name="Chan T.-F."/>
            <person name="Lam H.-M."/>
        </authorList>
    </citation>
    <scope>NUCLEOTIDE SEQUENCE [LARGE SCALE GENOMIC DNA]</scope>
    <source>
        <strain evidence="3">cv. W05</strain>
        <tissue evidence="2">Hypocotyl of etiolated seedlings</tissue>
    </source>
</reference>
<evidence type="ECO:0000256" key="1">
    <source>
        <dbReference type="SAM" id="MobiDB-lite"/>
    </source>
</evidence>